<dbReference type="InterPro" id="IPR057326">
    <property type="entry name" value="KR_dom"/>
</dbReference>
<keyword evidence="2" id="KW-0560">Oxidoreductase</keyword>
<dbReference type="SMART" id="SM00822">
    <property type="entry name" value="PKS_KR"/>
    <property type="match status" value="1"/>
</dbReference>
<gene>
    <name evidence="5" type="ORF">BN000_02829</name>
</gene>
<reference evidence="6" key="1">
    <citation type="submission" date="2015-03" db="EMBL/GenBank/DDBJ databases">
        <authorList>
            <person name="Urmite Genomes"/>
        </authorList>
    </citation>
    <scope>NUCLEOTIDE SEQUENCE [LARGE SCALE GENOMIC DNA]</scope>
    <source>
        <strain evidence="6">CSUR P1344</strain>
    </source>
</reference>
<organism evidence="5 6">
    <name type="scientific">Mycobacterium europaeum</name>
    <dbReference type="NCBI Taxonomy" id="761804"/>
    <lineage>
        <taxon>Bacteria</taxon>
        <taxon>Bacillati</taxon>
        <taxon>Actinomycetota</taxon>
        <taxon>Actinomycetes</taxon>
        <taxon>Mycobacteriales</taxon>
        <taxon>Mycobacteriaceae</taxon>
        <taxon>Mycobacterium</taxon>
        <taxon>Mycobacterium simiae complex</taxon>
    </lineage>
</organism>
<dbReference type="Proteomes" id="UP000199601">
    <property type="component" value="Unassembled WGS sequence"/>
</dbReference>
<evidence type="ECO:0000256" key="2">
    <source>
        <dbReference type="ARBA" id="ARBA00023002"/>
    </source>
</evidence>
<evidence type="ECO:0000313" key="5">
    <source>
        <dbReference type="EMBL" id="CQD13169.1"/>
    </source>
</evidence>
<dbReference type="GO" id="GO:0016020">
    <property type="term" value="C:membrane"/>
    <property type="evidence" value="ECO:0007669"/>
    <property type="project" value="TreeGrafter"/>
</dbReference>
<evidence type="ECO:0000256" key="3">
    <source>
        <dbReference type="RuleBase" id="RU000363"/>
    </source>
</evidence>
<keyword evidence="6" id="KW-1185">Reference proteome</keyword>
<proteinExistence type="inferred from homology"/>
<dbReference type="InterPro" id="IPR036291">
    <property type="entry name" value="NAD(P)-bd_dom_sf"/>
</dbReference>
<evidence type="ECO:0000313" key="6">
    <source>
        <dbReference type="Proteomes" id="UP000199601"/>
    </source>
</evidence>
<comment type="similarity">
    <text evidence="1 3">Belongs to the short-chain dehydrogenases/reductases (SDR) family.</text>
</comment>
<protein>
    <submittedName>
        <fullName evidence="5">Short chain alcohol dehydrogenase</fullName>
    </submittedName>
</protein>
<dbReference type="PANTHER" id="PTHR44196">
    <property type="entry name" value="DEHYDROGENASE/REDUCTASE SDR FAMILY MEMBER 7B"/>
    <property type="match status" value="1"/>
</dbReference>
<dbReference type="Gene3D" id="3.40.50.720">
    <property type="entry name" value="NAD(P)-binding Rossmann-like Domain"/>
    <property type="match status" value="1"/>
</dbReference>
<dbReference type="GO" id="GO:0016491">
    <property type="term" value="F:oxidoreductase activity"/>
    <property type="evidence" value="ECO:0007669"/>
    <property type="project" value="UniProtKB-KW"/>
</dbReference>
<evidence type="ECO:0000256" key="1">
    <source>
        <dbReference type="ARBA" id="ARBA00006484"/>
    </source>
</evidence>
<dbReference type="InterPro" id="IPR002347">
    <property type="entry name" value="SDR_fam"/>
</dbReference>
<dbReference type="InterPro" id="IPR020904">
    <property type="entry name" value="Sc_DH/Rdtase_CS"/>
</dbReference>
<name>A0A0U1DDB8_9MYCO</name>
<evidence type="ECO:0000259" key="4">
    <source>
        <dbReference type="SMART" id="SM00822"/>
    </source>
</evidence>
<sequence length="283" mass="30104">MHEFAGKVAVVTGAGSGIGQALALELGREGAKVAISDVDIEGLAETEAQLTAIGAEVKADRLDVTEREAFLAYANAVHEHFGRVNQIYNNAGITFVGSIEDSRFKDLERVMDVDYWGVVNGTKAFLPHLIASGDGHVINISSALGLFSAPGQAAYVSAKFAVRGFTEALRQEMVLAGHPVRVTTVHPGGVKTGFARNAVFADGLDQDGLAELFEEQQAKTTPQRAAQVILGAVAKNKARVLVGPDVKAMDLVVRLTGSRPERLLGGPIMSRAQQLVHKLMPKR</sequence>
<dbReference type="PRINTS" id="PR00081">
    <property type="entry name" value="GDHRDH"/>
</dbReference>
<dbReference type="EMBL" id="CTEC01000001">
    <property type="protein sequence ID" value="CQD13169.1"/>
    <property type="molecule type" value="Genomic_DNA"/>
</dbReference>
<dbReference type="AlphaFoldDB" id="A0A0U1DDB8"/>
<dbReference type="SUPFAM" id="SSF51735">
    <property type="entry name" value="NAD(P)-binding Rossmann-fold domains"/>
    <property type="match status" value="1"/>
</dbReference>
<dbReference type="PANTHER" id="PTHR44196:SF1">
    <property type="entry name" value="DEHYDROGENASE_REDUCTASE SDR FAMILY MEMBER 7B"/>
    <property type="match status" value="1"/>
</dbReference>
<dbReference type="PRINTS" id="PR00080">
    <property type="entry name" value="SDRFAMILY"/>
</dbReference>
<dbReference type="FunFam" id="3.40.50.720:FF:000084">
    <property type="entry name" value="Short-chain dehydrogenase reductase"/>
    <property type="match status" value="1"/>
</dbReference>
<feature type="domain" description="Ketoreductase" evidence="4">
    <location>
        <begin position="7"/>
        <end position="191"/>
    </location>
</feature>
<dbReference type="Pfam" id="PF00106">
    <property type="entry name" value="adh_short"/>
    <property type="match status" value="1"/>
</dbReference>
<dbReference type="RefSeq" id="WP_090421056.1">
    <property type="nucleotide sequence ID" value="NZ_CTEC01000001.1"/>
</dbReference>
<accession>A0A0U1DDB8</accession>
<dbReference type="PROSITE" id="PS00061">
    <property type="entry name" value="ADH_SHORT"/>
    <property type="match status" value="1"/>
</dbReference>